<evidence type="ECO:0008006" key="4">
    <source>
        <dbReference type="Google" id="ProtNLM"/>
    </source>
</evidence>
<dbReference type="Pfam" id="PF12502">
    <property type="entry name" value="DUF3710"/>
    <property type="match status" value="1"/>
</dbReference>
<dbReference type="KEGG" id="nbe:Back2_02530"/>
<dbReference type="InterPro" id="IPR022183">
    <property type="entry name" value="DUF3710"/>
</dbReference>
<sequence length="208" mass="21900">MRFRSRSSEPKTAGSPAEAVETQPASGPYDIDALPPGWVAEELLDLGSVLLAPVEGVELQIQVDEASGLPAAMLLANVDGAVELRAFAAPRGGGLWAEVVPALRDDVIANGGLLADSEGPWGPEVHATFTVTTPDGQSGNQHTRMIGIDGPRWMLRATFLGKPALEPHNAQSWHDLLNSVVVRRGGHAVPKGEVLPLTLPANAKPVHQ</sequence>
<dbReference type="EMBL" id="AP019307">
    <property type="protein sequence ID" value="BBH15966.1"/>
    <property type="molecule type" value="Genomic_DNA"/>
</dbReference>
<dbReference type="RefSeq" id="WP_231998781.1">
    <property type="nucleotide sequence ID" value="NZ_AP019307.1"/>
</dbReference>
<evidence type="ECO:0000313" key="3">
    <source>
        <dbReference type="Proteomes" id="UP000271573"/>
    </source>
</evidence>
<keyword evidence="3" id="KW-1185">Reference proteome</keyword>
<dbReference type="AlphaFoldDB" id="A0A3G9ICB3"/>
<name>A0A3G9ICB3_9ACTN</name>
<organism evidence="2 3">
    <name type="scientific">Nocardioides baekrokdamisoli</name>
    <dbReference type="NCBI Taxonomy" id="1804624"/>
    <lineage>
        <taxon>Bacteria</taxon>
        <taxon>Bacillati</taxon>
        <taxon>Actinomycetota</taxon>
        <taxon>Actinomycetes</taxon>
        <taxon>Propionibacteriales</taxon>
        <taxon>Nocardioidaceae</taxon>
        <taxon>Nocardioides</taxon>
    </lineage>
</organism>
<reference evidence="2 3" key="1">
    <citation type="submission" date="2018-11" db="EMBL/GenBank/DDBJ databases">
        <title>Complete genome sequence of Nocardioides baekrokdamisoli strain KCTC 39748.</title>
        <authorList>
            <person name="Kang S.W."/>
            <person name="Lee K.C."/>
            <person name="Kim K.K."/>
            <person name="Kim J.S."/>
            <person name="Kim D.S."/>
            <person name="Ko S.H."/>
            <person name="Yang S.H."/>
            <person name="Shin Y.K."/>
            <person name="Lee J.S."/>
        </authorList>
    </citation>
    <scope>NUCLEOTIDE SEQUENCE [LARGE SCALE GENOMIC DNA]</scope>
    <source>
        <strain evidence="2 3">KCTC 39748</strain>
    </source>
</reference>
<accession>A0A3G9ICB3</accession>
<protein>
    <recommendedName>
        <fullName evidence="4">DUF3710 domain-containing protein</fullName>
    </recommendedName>
</protein>
<evidence type="ECO:0000313" key="2">
    <source>
        <dbReference type="EMBL" id="BBH15966.1"/>
    </source>
</evidence>
<dbReference type="Proteomes" id="UP000271573">
    <property type="component" value="Chromosome"/>
</dbReference>
<gene>
    <name evidence="2" type="ORF">Back2_02530</name>
</gene>
<proteinExistence type="predicted"/>
<feature type="region of interest" description="Disordered" evidence="1">
    <location>
        <begin position="1"/>
        <end position="29"/>
    </location>
</feature>
<evidence type="ECO:0000256" key="1">
    <source>
        <dbReference type="SAM" id="MobiDB-lite"/>
    </source>
</evidence>